<comment type="caution">
    <text evidence="3">The sequence shown here is derived from an EMBL/GenBank/DDBJ whole genome shotgun (WGS) entry which is preliminary data.</text>
</comment>
<dbReference type="RefSeq" id="WP_277858565.1">
    <property type="nucleotide sequence ID" value="NZ_JARRAG010000001.1"/>
</dbReference>
<dbReference type="InterPro" id="IPR029058">
    <property type="entry name" value="AB_hydrolase_fold"/>
</dbReference>
<name>A0ABT6F3P4_9BACT</name>
<dbReference type="GO" id="GO:0016787">
    <property type="term" value="F:hydrolase activity"/>
    <property type="evidence" value="ECO:0007669"/>
    <property type="project" value="UniProtKB-KW"/>
</dbReference>
<reference evidence="3 4" key="1">
    <citation type="submission" date="2023-03" db="EMBL/GenBank/DDBJ databases">
        <title>Paludisphaera mucosa sp. nov. a novel planctomycete from northern fen.</title>
        <authorList>
            <person name="Ivanova A."/>
        </authorList>
    </citation>
    <scope>NUCLEOTIDE SEQUENCE [LARGE SCALE GENOMIC DNA]</scope>
    <source>
        <strain evidence="3 4">Pla2</strain>
    </source>
</reference>
<dbReference type="EMBL" id="JARRAG010000001">
    <property type="protein sequence ID" value="MDG3002198.1"/>
    <property type="molecule type" value="Genomic_DNA"/>
</dbReference>
<dbReference type="Gene3D" id="3.40.50.1820">
    <property type="entry name" value="alpha/beta hydrolase"/>
    <property type="match status" value="1"/>
</dbReference>
<evidence type="ECO:0000259" key="2">
    <source>
        <dbReference type="Pfam" id="PF12146"/>
    </source>
</evidence>
<evidence type="ECO:0000313" key="4">
    <source>
        <dbReference type="Proteomes" id="UP001216907"/>
    </source>
</evidence>
<dbReference type="PIRSF" id="PIRSF017388">
    <property type="entry name" value="Esterase_lipase"/>
    <property type="match status" value="1"/>
</dbReference>
<feature type="domain" description="Serine aminopeptidase S33" evidence="2">
    <location>
        <begin position="8"/>
        <end position="230"/>
    </location>
</feature>
<protein>
    <submittedName>
        <fullName evidence="3">Alpha/beta fold hydrolase</fullName>
    </submittedName>
</protein>
<gene>
    <name evidence="3" type="ORF">PZE19_00205</name>
</gene>
<accession>A0ABT6F3P4</accession>
<dbReference type="Pfam" id="PF12146">
    <property type="entry name" value="Hydrolase_4"/>
    <property type="match status" value="1"/>
</dbReference>
<proteinExistence type="predicted"/>
<dbReference type="Proteomes" id="UP001216907">
    <property type="component" value="Unassembled WGS sequence"/>
</dbReference>
<dbReference type="PANTHER" id="PTHR43798">
    <property type="entry name" value="MONOACYLGLYCEROL LIPASE"/>
    <property type="match status" value="1"/>
</dbReference>
<dbReference type="InterPro" id="IPR012354">
    <property type="entry name" value="Esterase_lipase"/>
</dbReference>
<dbReference type="InterPro" id="IPR050266">
    <property type="entry name" value="AB_hydrolase_sf"/>
</dbReference>
<sequence>MDVPGSPACLAVHGLGGGPYELQPLADALRAKGRRVAAPTLPGHDGPGPVMPASTWADWTGAAEGWYDELAQEPGPVSVVGFSTGALIALHLASRRPVARLVLIAPFLAIRYTAWLPFRASHVLRAVAPLVPDLRRRAPAVRDPEARGRLAALDRYRTFSLPAALSALELIEAVAPTLPAIAAPVLIIQGALDTVVEPARAAWLRDRLGSRVKRLVMLDRSDHLALHDRDRDRAIAEAVAFLDEPMLD</sequence>
<evidence type="ECO:0000313" key="3">
    <source>
        <dbReference type="EMBL" id="MDG3002198.1"/>
    </source>
</evidence>
<dbReference type="SUPFAM" id="SSF53474">
    <property type="entry name" value="alpha/beta-Hydrolases"/>
    <property type="match status" value="1"/>
</dbReference>
<dbReference type="PANTHER" id="PTHR43798:SF31">
    <property type="entry name" value="AB HYDROLASE SUPERFAMILY PROTEIN YCLE"/>
    <property type="match status" value="1"/>
</dbReference>
<keyword evidence="4" id="KW-1185">Reference proteome</keyword>
<dbReference type="InterPro" id="IPR022742">
    <property type="entry name" value="Hydrolase_4"/>
</dbReference>
<keyword evidence="1 3" id="KW-0378">Hydrolase</keyword>
<organism evidence="3 4">
    <name type="scientific">Paludisphaera mucosa</name>
    <dbReference type="NCBI Taxonomy" id="3030827"/>
    <lineage>
        <taxon>Bacteria</taxon>
        <taxon>Pseudomonadati</taxon>
        <taxon>Planctomycetota</taxon>
        <taxon>Planctomycetia</taxon>
        <taxon>Isosphaerales</taxon>
        <taxon>Isosphaeraceae</taxon>
        <taxon>Paludisphaera</taxon>
    </lineage>
</organism>
<evidence type="ECO:0000256" key="1">
    <source>
        <dbReference type="ARBA" id="ARBA00022801"/>
    </source>
</evidence>